<evidence type="ECO:0000256" key="9">
    <source>
        <dbReference type="ARBA" id="ARBA00048017"/>
    </source>
</evidence>
<dbReference type="GO" id="GO:0005667">
    <property type="term" value="C:transcription regulator complex"/>
    <property type="evidence" value="ECO:0007669"/>
    <property type="project" value="TreeGrafter"/>
</dbReference>
<evidence type="ECO:0000256" key="2">
    <source>
        <dbReference type="ARBA" id="ARBA00004123"/>
    </source>
</evidence>
<dbReference type="SUPFAM" id="SSF57903">
    <property type="entry name" value="FYVE/PHD zinc finger"/>
    <property type="match status" value="1"/>
</dbReference>
<dbReference type="AlphaFoldDB" id="G0MWI7"/>
<dbReference type="GO" id="GO:0045944">
    <property type="term" value="P:positive regulation of transcription by RNA polymerase II"/>
    <property type="evidence" value="ECO:0007669"/>
    <property type="project" value="TreeGrafter"/>
</dbReference>
<feature type="region of interest" description="Disordered" evidence="10">
    <location>
        <begin position="455"/>
        <end position="492"/>
    </location>
</feature>
<dbReference type="InParanoid" id="G0MWI7"/>
<dbReference type="PANTHER" id="PTHR13808">
    <property type="entry name" value="CBP/P300-RELATED"/>
    <property type="match status" value="1"/>
</dbReference>
<name>G0MWI7_CAEBE</name>
<dbReference type="HOGENOM" id="CLU_020143_0_0_1"/>
<dbReference type="GO" id="GO:0004402">
    <property type="term" value="F:histone acetyltransferase activity"/>
    <property type="evidence" value="ECO:0007669"/>
    <property type="project" value="InterPro"/>
</dbReference>
<evidence type="ECO:0000256" key="10">
    <source>
        <dbReference type="SAM" id="MobiDB-lite"/>
    </source>
</evidence>
<keyword evidence="5" id="KW-0156">Chromatin regulator</keyword>
<evidence type="ECO:0000256" key="8">
    <source>
        <dbReference type="ARBA" id="ARBA00023242"/>
    </source>
</evidence>
<gene>
    <name evidence="12" type="ORF">CAEBREN_11977</name>
</gene>
<dbReference type="PROSITE" id="PS51727">
    <property type="entry name" value="CBP_P300_HAT"/>
    <property type="match status" value="1"/>
</dbReference>
<proteinExistence type="predicted"/>
<evidence type="ECO:0000259" key="11">
    <source>
        <dbReference type="PROSITE" id="PS51727"/>
    </source>
</evidence>
<comment type="catalytic activity">
    <reaction evidence="9">
        <text>L-lysyl-[protein] + acetyl-CoA = N(6)-acetyl-L-lysyl-[protein] + CoA + H(+)</text>
        <dbReference type="Rhea" id="RHEA:45948"/>
        <dbReference type="Rhea" id="RHEA-COMP:9752"/>
        <dbReference type="Rhea" id="RHEA-COMP:10731"/>
        <dbReference type="ChEBI" id="CHEBI:15378"/>
        <dbReference type="ChEBI" id="CHEBI:29969"/>
        <dbReference type="ChEBI" id="CHEBI:57287"/>
        <dbReference type="ChEBI" id="CHEBI:57288"/>
        <dbReference type="ChEBI" id="CHEBI:61930"/>
        <dbReference type="EC" id="2.3.1.48"/>
    </reaction>
</comment>
<reference evidence="13" key="1">
    <citation type="submission" date="2011-07" db="EMBL/GenBank/DDBJ databases">
        <authorList>
            <consortium name="Caenorhabditis brenneri Sequencing and Analysis Consortium"/>
            <person name="Wilson R.K."/>
        </authorList>
    </citation>
    <scope>NUCLEOTIDE SEQUENCE [LARGE SCALE GENOMIC DNA]</scope>
    <source>
        <strain evidence="13">PB2801</strain>
    </source>
</reference>
<dbReference type="GO" id="GO:0000123">
    <property type="term" value="C:histone acetyltransferase complex"/>
    <property type="evidence" value="ECO:0007669"/>
    <property type="project" value="TreeGrafter"/>
</dbReference>
<dbReference type="OrthoDB" id="899at2759"/>
<dbReference type="STRING" id="135651.G0MWI7"/>
<dbReference type="PANTHER" id="PTHR13808:SF1">
    <property type="entry name" value="HISTONE ACETYLTRANSFERASE"/>
    <property type="match status" value="1"/>
</dbReference>
<protein>
    <recommendedName>
        <fullName evidence="3">histone acetyltransferase</fullName>
        <ecNumber evidence="3">2.3.1.48</ecNumber>
    </recommendedName>
</protein>
<evidence type="ECO:0000313" key="13">
    <source>
        <dbReference type="Proteomes" id="UP000008068"/>
    </source>
</evidence>
<dbReference type="Gene3D" id="3.30.40.10">
    <property type="entry name" value="Zinc/RING finger domain, C3HC4 (zinc finger)"/>
    <property type="match status" value="1"/>
</dbReference>
<evidence type="ECO:0000256" key="7">
    <source>
        <dbReference type="ARBA" id="ARBA00023163"/>
    </source>
</evidence>
<evidence type="ECO:0000313" key="12">
    <source>
        <dbReference type="EMBL" id="EGT45915.1"/>
    </source>
</evidence>
<sequence>MVKRAGHCCSIERMHAMDNLYCVGGRNCLISLGEQYRRLLNENEEESMEVCCLKKVEGKTHVELYVDKHHQAKFSNTVERREYQPSDVEEWLECTKCRTQHHATCTVYHPAKDGKKFVCPRCDPLNIRTYRVEDLDTTQATDFFEKELKNPNEDQIIWSRILSAHKKPGDLFQQNRNNSYPNLRRLPPVSYVRKTYGFFIKRDGLDVLFLVLMTHEYKNVASRKNNTIHVEFLDSVKYVEHKPLAAVAESVFQAFCSYARDAGFETIYLWACPPPFTNEGYVFNARPGPPKQTNNQHLYDWYRSAGKCGSVQRVYQGCVTKDHGTLDDHLDALCYENNPIAGALEQSLEESKDLPEKNRIRHLRGTLGMDNKKMFYLRLKKADQVGVQQYEEALFPGSFASSAFLENQRAHKLEFHNLQSAKYATQLIIFCVKMERQLGDIQKLLVPVSETAPPAAIPQPAPPPVAQQVALPPPPAPPQNAPPPPQIPPAVAAAAVPPRPALPAPPPVPQIWYPNILRMVSELTDFYSVSSYFSFFQNAPPPQLAMLNRRQALAQIAPQPQVARPNLNNDLRFPQVRRFLFINPDGTPHL</sequence>
<keyword evidence="7" id="KW-0804">Transcription</keyword>
<dbReference type="GO" id="GO:0005634">
    <property type="term" value="C:nucleus"/>
    <property type="evidence" value="ECO:0007669"/>
    <property type="project" value="UniProtKB-SubCell"/>
</dbReference>
<accession>G0MWI7</accession>
<comment type="subcellular location">
    <subcellularLocation>
        <location evidence="2">Nucleus</location>
    </subcellularLocation>
</comment>
<keyword evidence="6" id="KW-0805">Transcription regulation</keyword>
<feature type="compositionally biased region" description="Pro residues" evidence="10">
    <location>
        <begin position="455"/>
        <end position="488"/>
    </location>
</feature>
<dbReference type="InterPro" id="IPR031162">
    <property type="entry name" value="CBP_P300_HAT"/>
</dbReference>
<evidence type="ECO:0000256" key="6">
    <source>
        <dbReference type="ARBA" id="ARBA00023015"/>
    </source>
</evidence>
<organism evidence="13">
    <name type="scientific">Caenorhabditis brenneri</name>
    <name type="common">Nematode worm</name>
    <dbReference type="NCBI Taxonomy" id="135651"/>
    <lineage>
        <taxon>Eukaryota</taxon>
        <taxon>Metazoa</taxon>
        <taxon>Ecdysozoa</taxon>
        <taxon>Nematoda</taxon>
        <taxon>Chromadorea</taxon>
        <taxon>Rhabditida</taxon>
        <taxon>Rhabditina</taxon>
        <taxon>Rhabditomorpha</taxon>
        <taxon>Rhabditoidea</taxon>
        <taxon>Rhabditidae</taxon>
        <taxon>Peloderinae</taxon>
        <taxon>Caenorhabditis</taxon>
    </lineage>
</organism>
<feature type="domain" description="CBP/p300-type HAT" evidence="11">
    <location>
        <begin position="129"/>
        <end position="437"/>
    </location>
</feature>
<dbReference type="EC" id="2.3.1.48" evidence="3"/>
<dbReference type="InterPro" id="IPR013178">
    <property type="entry name" value="Histone_AcTrfase_Rtt109/CBP"/>
</dbReference>
<dbReference type="SMART" id="SM01250">
    <property type="entry name" value="KAT11"/>
    <property type="match status" value="1"/>
</dbReference>
<keyword evidence="4" id="KW-0808">Transferase</keyword>
<dbReference type="InterPro" id="IPR011011">
    <property type="entry name" value="Znf_FYVE_PHD"/>
</dbReference>
<dbReference type="EMBL" id="GL379816">
    <property type="protein sequence ID" value="EGT45915.1"/>
    <property type="molecule type" value="Genomic_DNA"/>
</dbReference>
<dbReference type="eggNOG" id="KOG1778">
    <property type="taxonomic scope" value="Eukaryota"/>
</dbReference>
<dbReference type="InterPro" id="IPR013083">
    <property type="entry name" value="Znf_RING/FYVE/PHD"/>
</dbReference>
<dbReference type="Proteomes" id="UP000008068">
    <property type="component" value="Unassembled WGS sequence"/>
</dbReference>
<comment type="function">
    <text evidence="1">Acetyltransferase enzyme. Acetylates histones, giving a specific tag for transcriptional activation.</text>
</comment>
<evidence type="ECO:0000256" key="3">
    <source>
        <dbReference type="ARBA" id="ARBA00013184"/>
    </source>
</evidence>
<keyword evidence="13" id="KW-1185">Reference proteome</keyword>
<evidence type="ECO:0000256" key="1">
    <source>
        <dbReference type="ARBA" id="ARBA00002581"/>
    </source>
</evidence>
<keyword evidence="8" id="KW-0539">Nucleus</keyword>
<dbReference type="GO" id="GO:0003713">
    <property type="term" value="F:transcription coactivator activity"/>
    <property type="evidence" value="ECO:0007669"/>
    <property type="project" value="TreeGrafter"/>
</dbReference>
<evidence type="ECO:0000256" key="5">
    <source>
        <dbReference type="ARBA" id="ARBA00022853"/>
    </source>
</evidence>
<dbReference type="GO" id="GO:0031490">
    <property type="term" value="F:chromatin DNA binding"/>
    <property type="evidence" value="ECO:0007669"/>
    <property type="project" value="TreeGrafter"/>
</dbReference>
<evidence type="ECO:0000256" key="4">
    <source>
        <dbReference type="ARBA" id="ARBA00022679"/>
    </source>
</evidence>